<reference evidence="1 2" key="1">
    <citation type="journal article" date="2018" name="G3 (Bethesda)">
        <title>Phylogenetic and Phylogenomic Definition of Rhizopus Species.</title>
        <authorList>
            <person name="Gryganskyi A.P."/>
            <person name="Golan J."/>
            <person name="Dolatabadi S."/>
            <person name="Mondo S."/>
            <person name="Robb S."/>
            <person name="Idnurm A."/>
            <person name="Muszewska A."/>
            <person name="Steczkiewicz K."/>
            <person name="Masonjones S."/>
            <person name="Liao H.L."/>
            <person name="Gajdeczka M.T."/>
            <person name="Anike F."/>
            <person name="Vuek A."/>
            <person name="Anishchenko I.M."/>
            <person name="Voigt K."/>
            <person name="de Hoog G.S."/>
            <person name="Smith M.E."/>
            <person name="Heitman J."/>
            <person name="Vilgalys R."/>
            <person name="Stajich J.E."/>
        </authorList>
    </citation>
    <scope>NUCLEOTIDE SEQUENCE [LARGE SCALE GENOMIC DNA]</scope>
    <source>
        <strain evidence="1 2">LSU 92-RS-03</strain>
    </source>
</reference>
<dbReference type="Gene3D" id="1.25.40.10">
    <property type="entry name" value="Tetratricopeptide repeat domain"/>
    <property type="match status" value="1"/>
</dbReference>
<dbReference type="EMBL" id="PJQM01007760">
    <property type="protein sequence ID" value="RCH77759.1"/>
    <property type="molecule type" value="Genomic_DNA"/>
</dbReference>
<organism evidence="1 2">
    <name type="scientific">Rhizopus stolonifer</name>
    <name type="common">Rhizopus nigricans</name>
    <dbReference type="NCBI Taxonomy" id="4846"/>
    <lineage>
        <taxon>Eukaryota</taxon>
        <taxon>Fungi</taxon>
        <taxon>Fungi incertae sedis</taxon>
        <taxon>Mucoromycota</taxon>
        <taxon>Mucoromycotina</taxon>
        <taxon>Mucoromycetes</taxon>
        <taxon>Mucorales</taxon>
        <taxon>Mucorineae</taxon>
        <taxon>Rhizopodaceae</taxon>
        <taxon>Rhizopus</taxon>
    </lineage>
</organism>
<dbReference type="Proteomes" id="UP000253551">
    <property type="component" value="Unassembled WGS sequence"/>
</dbReference>
<name>A0A367IJB8_RHIST</name>
<proteinExistence type="predicted"/>
<dbReference type="AlphaFoldDB" id="A0A367IJB8"/>
<dbReference type="InterPro" id="IPR011990">
    <property type="entry name" value="TPR-like_helical_dom_sf"/>
</dbReference>
<keyword evidence="2" id="KW-1185">Reference proteome</keyword>
<sequence length="349" mass="39710">HAEDCVDDLCQGCDVGEVEISFIRKDAQGQTIDTEPSAQELLVMAIEESNQDIKLRLFDLALEKYQKEEPENRVGYATCLVELGKGIDVQESIREGLDVLRGEKTKTADIKLAISGAAIALALSIRHKQLNFFTEEQEKLDPEDTDALDELVEKQIPSKEQLDLYKESIDRFKEATKEEEQVDEAMLKEAHTVLNEIRTFGQLLSQPVPNDQTTKVLNTVIELIQQLPKHKENDEFLTLWAACLLNQTKEGQSEKESLDSMKKIEELLLKANALHAAKHEKENPWVWEMLAMNRINQSNLADDEDQAIDLYEEAIEAFKKAQALKPDDPQLANMLQMLMACEEEQEEEE</sequence>
<dbReference type="OrthoDB" id="5573535at2759"/>
<feature type="non-terminal residue" evidence="1">
    <location>
        <position position="1"/>
    </location>
</feature>
<accession>A0A367IJB8</accession>
<evidence type="ECO:0000313" key="1">
    <source>
        <dbReference type="EMBL" id="RCH77759.1"/>
    </source>
</evidence>
<dbReference type="SUPFAM" id="SSF48452">
    <property type="entry name" value="TPR-like"/>
    <property type="match status" value="1"/>
</dbReference>
<comment type="caution">
    <text evidence="1">The sequence shown here is derived from an EMBL/GenBank/DDBJ whole genome shotgun (WGS) entry which is preliminary data.</text>
</comment>
<gene>
    <name evidence="1" type="ORF">CU098_000065</name>
</gene>
<protein>
    <submittedName>
        <fullName evidence="1">Uncharacterized protein</fullName>
    </submittedName>
</protein>
<evidence type="ECO:0000313" key="2">
    <source>
        <dbReference type="Proteomes" id="UP000253551"/>
    </source>
</evidence>